<organism evidence="4 5">
    <name type="scientific">Methanopyrus kandleri</name>
    <dbReference type="NCBI Taxonomy" id="2320"/>
    <lineage>
        <taxon>Archaea</taxon>
        <taxon>Methanobacteriati</taxon>
        <taxon>Methanobacteriota</taxon>
        <taxon>Methanomada group</taxon>
        <taxon>Methanopyri</taxon>
        <taxon>Methanopyrales</taxon>
        <taxon>Methanopyraceae</taxon>
        <taxon>Methanopyrus</taxon>
    </lineage>
</organism>
<dbReference type="NCBIfam" id="TIGR01819">
    <property type="entry name" value="F420_cofD"/>
    <property type="match status" value="1"/>
</dbReference>
<comment type="similarity">
    <text evidence="3">Belongs to the CofD family.</text>
</comment>
<dbReference type="Gene3D" id="1.10.8.240">
    <property type="entry name" value="CofD-like domain"/>
    <property type="match status" value="1"/>
</dbReference>
<proteinExistence type="inferred from homology"/>
<name>A0A832T7D1_9EURY</name>
<dbReference type="HAMAP" id="MF_01257">
    <property type="entry name" value="CofD"/>
    <property type="match status" value="1"/>
</dbReference>
<evidence type="ECO:0000256" key="1">
    <source>
        <dbReference type="ARBA" id="ARBA00022679"/>
    </source>
</evidence>
<dbReference type="Gene3D" id="3.40.50.10680">
    <property type="entry name" value="CofD-like domains"/>
    <property type="match status" value="1"/>
</dbReference>
<reference evidence="4" key="1">
    <citation type="journal article" date="2020" name="bioRxiv">
        <title>A rank-normalized archaeal taxonomy based on genome phylogeny resolves widespread incomplete and uneven classifications.</title>
        <authorList>
            <person name="Rinke C."/>
            <person name="Chuvochina M."/>
            <person name="Mussig A.J."/>
            <person name="Chaumeil P.-A."/>
            <person name="Waite D.W."/>
            <person name="Whitman W.B."/>
            <person name="Parks D.H."/>
            <person name="Hugenholtz P."/>
        </authorList>
    </citation>
    <scope>NUCLEOTIDE SEQUENCE</scope>
    <source>
        <strain evidence="4">UBA8853</strain>
    </source>
</reference>
<sequence>MNLRLTVLSGGTGTPKLLRGLRELEADFSVIVNTGEDDEILGLYVSPDVDTVLYTLAGIVNDETWYGIKDDGFRGHEFLERLGVDEPLRIGDADRALKQYRTYLMREKGLKLSEAVDEIRRRLGIKWKVYPMTDDRVTTIVETDEGDLHFREFWVERGGKPPVRGVRYEGAEEASPPPDAVDELLRADVVLIGPSNPVTSIGPILSISEIRHIVREKPVVMVSPFIGREPVSGPAGKLMRAVGFEPSVRGLVEYYREWGVEPDVLIMDERDDVELPEGLEVVRTDTLMRDEKDSVRLAREVLRIVEELVG</sequence>
<dbReference type="AlphaFoldDB" id="A0A832T7D1"/>
<dbReference type="GO" id="GO:0052645">
    <property type="term" value="P:F420-0 metabolic process"/>
    <property type="evidence" value="ECO:0007669"/>
    <property type="project" value="UniProtKB-UniRule"/>
</dbReference>
<dbReference type="GO" id="GO:0000287">
    <property type="term" value="F:magnesium ion binding"/>
    <property type="evidence" value="ECO:0007669"/>
    <property type="project" value="InterPro"/>
</dbReference>
<comment type="catalytic activity">
    <reaction evidence="3">
        <text>(2S)-lactyl-2-diphospho-5'-guanosine + 7,8-didemethyl-8-hydroxy-5-deazariboflavin = oxidized coenzyme F420-0 + GMP + H(+)</text>
        <dbReference type="Rhea" id="RHEA:63444"/>
        <dbReference type="ChEBI" id="CHEBI:15378"/>
        <dbReference type="ChEBI" id="CHEBI:58115"/>
        <dbReference type="ChEBI" id="CHEBI:59435"/>
        <dbReference type="ChEBI" id="CHEBI:59904"/>
        <dbReference type="ChEBI" id="CHEBI:59907"/>
        <dbReference type="EC" id="2.7.8.28"/>
    </reaction>
</comment>
<dbReference type="InterPro" id="IPR010115">
    <property type="entry name" value="FbiA/CofD"/>
</dbReference>
<dbReference type="EMBL" id="DUJS01000004">
    <property type="protein sequence ID" value="HII70959.1"/>
    <property type="molecule type" value="Genomic_DNA"/>
</dbReference>
<dbReference type="CDD" id="cd07186">
    <property type="entry name" value="CofD_like"/>
    <property type="match status" value="1"/>
</dbReference>
<evidence type="ECO:0000256" key="2">
    <source>
        <dbReference type="ARBA" id="ARBA00022842"/>
    </source>
</evidence>
<comment type="function">
    <text evidence="3">Catalyzes the transfer of the 2-phospholactate moiety from (2S)-lactyl-2-diphospho-5'-guanosine to 7,8-didemethyl-8-hydroxy-5-deazariboflavin (FO) with the formation of oxidized coenzyme F420-0 and GMP.</text>
</comment>
<dbReference type="Pfam" id="PF01933">
    <property type="entry name" value="CofD"/>
    <property type="match status" value="1"/>
</dbReference>
<feature type="binding site" evidence="3">
    <location>
        <position position="50"/>
    </location>
    <ligand>
        <name>7,8-didemethyl-8-hydroxy-5-deazariboflavin</name>
        <dbReference type="ChEBI" id="CHEBI:59904"/>
    </ligand>
</feature>
<protein>
    <recommendedName>
        <fullName evidence="3">2-phospho-L-lactate transferase</fullName>
        <ecNumber evidence="3">2.7.8.28</ecNumber>
    </recommendedName>
    <alternativeName>
        <fullName evidence="3">EPPG:FO PEP transferase</fullName>
    </alternativeName>
</protein>
<comment type="caution">
    <text evidence="4">The sequence shown here is derived from an EMBL/GenBank/DDBJ whole genome shotgun (WGS) entry which is preliminary data.</text>
</comment>
<dbReference type="SMR" id="A0A832T7D1"/>
<dbReference type="InterPro" id="IPR002882">
    <property type="entry name" value="CofD"/>
</dbReference>
<dbReference type="Proteomes" id="UP000619545">
    <property type="component" value="Unassembled WGS sequence"/>
</dbReference>
<dbReference type="SUPFAM" id="SSF142338">
    <property type="entry name" value="CofD-like"/>
    <property type="match status" value="1"/>
</dbReference>
<feature type="binding site" evidence="3">
    <location>
        <position position="89"/>
    </location>
    <ligand>
        <name>7,8-didemethyl-8-hydroxy-5-deazariboflavin</name>
        <dbReference type="ChEBI" id="CHEBI:59904"/>
    </ligand>
</feature>
<dbReference type="UniPathway" id="UPA00071"/>
<keyword evidence="2 3" id="KW-0460">Magnesium</keyword>
<comment type="pathway">
    <text evidence="3">Cofactor biosynthesis; coenzyme F420 biosynthesis.</text>
</comment>
<keyword evidence="1 3" id="KW-0808">Transferase</keyword>
<comment type="subunit">
    <text evidence="3">Homodimer.</text>
</comment>
<dbReference type="PANTHER" id="PTHR43007:SF1">
    <property type="entry name" value="2-PHOSPHO-L-LACTATE TRANSFERASE"/>
    <property type="match status" value="1"/>
</dbReference>
<evidence type="ECO:0000313" key="5">
    <source>
        <dbReference type="Proteomes" id="UP000619545"/>
    </source>
</evidence>
<comment type="cofactor">
    <cofactor evidence="3">
        <name>Mg(2+)</name>
        <dbReference type="ChEBI" id="CHEBI:18420"/>
    </cofactor>
</comment>
<dbReference type="OMA" id="DLDTVMY"/>
<dbReference type="GO" id="GO:0043743">
    <property type="term" value="F:LPPG:FO 2-phospho-L-lactate transferase activity"/>
    <property type="evidence" value="ECO:0007669"/>
    <property type="project" value="UniProtKB-EC"/>
</dbReference>
<dbReference type="PANTHER" id="PTHR43007">
    <property type="entry name" value="2-PHOSPHO-L-LACTATE TRANSFERASE"/>
    <property type="match status" value="1"/>
</dbReference>
<gene>
    <name evidence="3" type="primary">cofD</name>
    <name evidence="4" type="ORF">HA336_07000</name>
</gene>
<dbReference type="InterPro" id="IPR038136">
    <property type="entry name" value="CofD-like_dom_sf"/>
</dbReference>
<evidence type="ECO:0000256" key="3">
    <source>
        <dbReference type="HAMAP-Rule" id="MF_01257"/>
    </source>
</evidence>
<dbReference type="EC" id="2.7.8.28" evidence="3"/>
<accession>A0A832T7D1</accession>
<evidence type="ECO:0000313" key="4">
    <source>
        <dbReference type="EMBL" id="HII70959.1"/>
    </source>
</evidence>